<evidence type="ECO:0000256" key="13">
    <source>
        <dbReference type="ARBA" id="ARBA00023293"/>
    </source>
</evidence>
<dbReference type="InterPro" id="IPR029787">
    <property type="entry name" value="Nucleotide_cyclase"/>
</dbReference>
<evidence type="ECO:0000256" key="7">
    <source>
        <dbReference type="ARBA" id="ARBA00022553"/>
    </source>
</evidence>
<feature type="compositionally biased region" description="Basic and acidic residues" evidence="19">
    <location>
        <begin position="8"/>
        <end position="22"/>
    </location>
</feature>
<dbReference type="InterPro" id="IPR038158">
    <property type="entry name" value="H-NOX_domain_sf"/>
</dbReference>
<evidence type="ECO:0000256" key="8">
    <source>
        <dbReference type="ARBA" id="ARBA00022741"/>
    </source>
</evidence>
<feature type="compositionally biased region" description="Basic and acidic residues" evidence="19">
    <location>
        <begin position="291"/>
        <end position="316"/>
    </location>
</feature>
<evidence type="ECO:0000256" key="9">
    <source>
        <dbReference type="ARBA" id="ARBA00022843"/>
    </source>
</evidence>
<dbReference type="InterPro" id="IPR042463">
    <property type="entry name" value="HNOB_dom_associated_sf"/>
</dbReference>
<evidence type="ECO:0000256" key="5">
    <source>
        <dbReference type="ARBA" id="ARBA00022490"/>
    </source>
</evidence>
<dbReference type="InterPro" id="IPR024096">
    <property type="entry name" value="NO_sig/Golgi_transp_ligand-bd"/>
</dbReference>
<keyword evidence="11" id="KW-0342">GTP-binding</keyword>
<feature type="region of interest" description="Disordered" evidence="19">
    <location>
        <begin position="132"/>
        <end position="152"/>
    </location>
</feature>
<dbReference type="Pfam" id="PF07700">
    <property type="entry name" value="HNOB"/>
    <property type="match status" value="1"/>
</dbReference>
<feature type="coiled-coil region" evidence="18">
    <location>
        <begin position="189"/>
        <end position="216"/>
    </location>
</feature>
<dbReference type="FunFam" id="3.30.70.1230:FF:000007">
    <property type="entry name" value="Guanylate cyclase soluble subunit alpha-3"/>
    <property type="match status" value="1"/>
</dbReference>
<reference evidence="21" key="1">
    <citation type="submission" date="2019-10" db="EMBL/GenBank/DDBJ databases">
        <title>The sequence and de novo assembly of the wild yak genome.</title>
        <authorList>
            <person name="Liu Y."/>
        </authorList>
    </citation>
    <scope>NUCLEOTIDE SEQUENCE [LARGE SCALE GENOMIC DNA]</scope>
    <source>
        <strain evidence="21">WY2019</strain>
    </source>
</reference>
<feature type="compositionally biased region" description="Basic and acidic residues" evidence="19">
    <location>
        <begin position="337"/>
        <end position="346"/>
    </location>
</feature>
<dbReference type="Gene3D" id="3.30.450.260">
    <property type="entry name" value="Haem NO binding associated domain"/>
    <property type="match status" value="1"/>
</dbReference>
<feature type="region of interest" description="Disordered" evidence="19">
    <location>
        <begin position="383"/>
        <end position="423"/>
    </location>
</feature>
<dbReference type="CDD" id="cd07302">
    <property type="entry name" value="CHD"/>
    <property type="match status" value="1"/>
</dbReference>
<evidence type="ECO:0000256" key="16">
    <source>
        <dbReference type="ARBA" id="ARBA00073676"/>
    </source>
</evidence>
<comment type="function">
    <text evidence="14">Has guanylyl cyclase on binding to the beta-1 subunit.</text>
</comment>
<keyword evidence="5" id="KW-0963">Cytoplasm</keyword>
<keyword evidence="9" id="KW-0832">Ubl conjugation</keyword>
<evidence type="ECO:0000256" key="15">
    <source>
        <dbReference type="ARBA" id="ARBA00070709"/>
    </source>
</evidence>
<dbReference type="SUPFAM" id="SSF111126">
    <property type="entry name" value="Ligand-binding domain in the NO signalling and Golgi transport"/>
    <property type="match status" value="1"/>
</dbReference>
<evidence type="ECO:0000313" key="21">
    <source>
        <dbReference type="EMBL" id="MXQ94556.1"/>
    </source>
</evidence>
<evidence type="ECO:0000256" key="11">
    <source>
        <dbReference type="ARBA" id="ARBA00023134"/>
    </source>
</evidence>
<dbReference type="InterPro" id="IPR036265">
    <property type="entry name" value="HIT-like_sf"/>
</dbReference>
<dbReference type="SMART" id="SM00044">
    <property type="entry name" value="CYCc"/>
    <property type="match status" value="1"/>
</dbReference>
<organism evidence="21 22">
    <name type="scientific">Bos mutus</name>
    <name type="common">wild yak</name>
    <dbReference type="NCBI Taxonomy" id="72004"/>
    <lineage>
        <taxon>Eukaryota</taxon>
        <taxon>Metazoa</taxon>
        <taxon>Chordata</taxon>
        <taxon>Craniata</taxon>
        <taxon>Vertebrata</taxon>
        <taxon>Euteleostomi</taxon>
        <taxon>Mammalia</taxon>
        <taxon>Eutheria</taxon>
        <taxon>Laurasiatheria</taxon>
        <taxon>Artiodactyla</taxon>
        <taxon>Ruminantia</taxon>
        <taxon>Pecora</taxon>
        <taxon>Bovidae</taxon>
        <taxon>Bovinae</taxon>
        <taxon>Bos</taxon>
    </lineage>
</organism>
<dbReference type="PROSITE" id="PS50125">
    <property type="entry name" value="GUANYLATE_CYCLASE_2"/>
    <property type="match status" value="1"/>
</dbReference>
<feature type="region of interest" description="Disordered" evidence="19">
    <location>
        <begin position="1"/>
        <end position="22"/>
    </location>
</feature>
<dbReference type="Pfam" id="PF07701">
    <property type="entry name" value="HNOBA"/>
    <property type="match status" value="1"/>
</dbReference>
<sequence>MAAAGVRFESESSVEERKEQIRSARSEVLRQAKANFEKEERRKELKRLRGEETWMLPDVIKRVEQISQVNTSSLTCSEDEWVEAVPSQTPGKEKAWKIKDEKLEKEDNQIIQRDEWMTVDFMSVKTVSSSSLKAEKEAARKTQQEKTQALEQSRLLERELNPYWKDGGTGLPPEDCNVSSVTKVEDGGLSWLRKSYQRMKEQAEKQNRNFEDIVAERYGSMEVFQLKLKEAEKAAFTKEDGRRERWKKPTDSDRAHSSQESGKSDLVKYSKSSRGRYNTTDIANSITKGKFSRDEKDGRSVFSETYRREPSPRKNQEFSSHVNLKAKFLRPSDDEEVSFHSKDRNFEPSSSSSAVVPQDSVHCGFQKSTENSEESLSWWSRFGRGDRKHSNQKPLETSHSVDPGYVSEDVREKSQEEGLRDDYVTKEHLQDTKSSLARSSPGDESIHVLSVDEKNKLGAKIIKAEMMGNMELAEQLKAQLDKANKFQDTVTQTSSKKSRVEDEDQEEVILVRTDHSGRVWPVSTHEEKERVRYFHDDDNLSLNDLVKNEKMGTAESHNKLFMRMTSKFMGKTDGDYYTLDDMFVSKAAERERFGEEGENQRKKAIAEHRSLAAQMEKCLYCFDSSQFPKHLIVAIGVKVYLCLPNVRSLTEGHCLIVPLQHHRAATLLDEDIWEEIQMFRKSLVKMFEEKGLDCIFLETNMNMKKQYHMVYECIPLPKEVGDMAPIYFKKAIMESDEEWSINKKLIDLSSKDIRKSVPKGLPYFSVDFGLQGGFAHVIEDQHKFPHYFGKVCSQIDTTGDQSVSLRAQTTWYDILLGLVGTGKGMNSAVNRETLATRLHTAGKDIAQALTLNDKQKHATLKPHELSLRPTLCVVRVVCTARGMAVSSVPGVLQTPYDSWYLSRALCLIPGQAFQLLLTFNLCSNARLLFQSFLDCMSSVLKELHCRQNPKEIHCQTKADFYLHLDWLQGFQLLKALLAAHLGDFYFFKVFKVNLNIELVCLLLSLPFESTLAVDALFLVGTVCQWENGGISQFPYFQPQMIQQTLKRTLQYYEHQVTGYRDTEKNFYNISNRCSYADHSNKEDIEEVSGILQCTANVLGLKFEEIQERFGEEFFNICFDDNERVLRAVGGTLQDFFNGFDALLEHIRTSFGKQATLESPSFLCKELREGTLILHYFHPHHIVGFAMLGMIKAAGKKIYRLDVEVNQVAEKLCSDGSNPGNCNGLAFLIRQCANANITKNLPQGTSQVPADLRISINTFCRAFPFHLMFDPHMSVLQLGEGLRKQLRCDTHKVLKFEDCFEIISPKVNATFERVLLRLSTPFVIRTKPEASGTENKDKVMEVKGQMIHVSESNSILFLGSPCVDKLDELMGRGLHLSDIPIHDATRDVILVGEQAKAQDGLKKRMDKLKATLERTHQALEEEKKKTVDLLYSIFPGDVAQQLWQGQQVQARKFDDVTMLFSDIVGFTAICAQCTPMQVISMLNELYTRFDHQCGFLDIYKVETIGDAYCVAAGLHRKSLCHAKPIALMALKMMELSEEVLTPDGRPIQMRIGIHSGSVLAGVVGVRMPRYCLFGNNVTLASKFESGSHPRRINVSPTTYQSIQSER</sequence>
<feature type="domain" description="Guanylate cyclase" evidence="20">
    <location>
        <begin position="1456"/>
        <end position="1583"/>
    </location>
</feature>
<evidence type="ECO:0000256" key="12">
    <source>
        <dbReference type="ARBA" id="ARBA00023239"/>
    </source>
</evidence>
<feature type="coiled-coil region" evidence="18">
    <location>
        <begin position="1397"/>
        <end position="1428"/>
    </location>
</feature>
<evidence type="ECO:0000256" key="4">
    <source>
        <dbReference type="ARBA" id="ARBA00012202"/>
    </source>
</evidence>
<accession>A0A6B0S3M2</accession>
<dbReference type="InterPro" id="IPR018297">
    <property type="entry name" value="A/G_cyclase_CS"/>
</dbReference>
<comment type="similarity">
    <text evidence="17">Belongs to the adenylyl cyclase class-4/guanylyl cyclase family.</text>
</comment>
<evidence type="ECO:0000256" key="1">
    <source>
        <dbReference type="ARBA" id="ARBA00004496"/>
    </source>
</evidence>
<dbReference type="GO" id="GO:0004383">
    <property type="term" value="F:guanylate cyclase activity"/>
    <property type="evidence" value="ECO:0007669"/>
    <property type="project" value="UniProtKB-EC"/>
</dbReference>
<protein>
    <recommendedName>
        <fullName evidence="15">CWF19-like protein 2</fullName>
        <ecNumber evidence="4">4.6.1.2</ecNumber>
    </recommendedName>
    <alternativeName>
        <fullName evidence="16">Guanylate cyclase soluble subunit alpha-2</fullName>
    </alternativeName>
</protein>
<dbReference type="Gene3D" id="3.30.428.10">
    <property type="entry name" value="HIT-like"/>
    <property type="match status" value="1"/>
</dbReference>
<dbReference type="SUPFAM" id="SSF54197">
    <property type="entry name" value="HIT-like"/>
    <property type="match status" value="1"/>
</dbReference>
<keyword evidence="10 18" id="KW-0175">Coiled coil</keyword>
<keyword evidence="8" id="KW-0547">Nucleotide-binding</keyword>
<name>A0A6B0S3M2_9CETA</name>
<evidence type="ECO:0000259" key="20">
    <source>
        <dbReference type="PROSITE" id="PS50125"/>
    </source>
</evidence>
<dbReference type="GO" id="GO:0019934">
    <property type="term" value="P:cGMP-mediated signaling"/>
    <property type="evidence" value="ECO:0007669"/>
    <property type="project" value="TreeGrafter"/>
</dbReference>
<dbReference type="FunFam" id="3.90.1520.10:FF:000003">
    <property type="entry name" value="Guanylate cyclase soluble subunit alpha-2"/>
    <property type="match status" value="1"/>
</dbReference>
<dbReference type="PANTHER" id="PTHR45655">
    <property type="entry name" value="GUANYLATE CYCLASE SOLUBLE SUBUNIT BETA-2"/>
    <property type="match status" value="1"/>
</dbReference>
<evidence type="ECO:0000256" key="3">
    <source>
        <dbReference type="ARBA" id="ARBA00011870"/>
    </source>
</evidence>
<evidence type="ECO:0000256" key="6">
    <source>
        <dbReference type="ARBA" id="ARBA00022499"/>
    </source>
</evidence>
<feature type="compositionally biased region" description="Basic and acidic residues" evidence="19">
    <location>
        <begin position="133"/>
        <end position="144"/>
    </location>
</feature>
<dbReference type="Pfam" id="PF04676">
    <property type="entry name" value="CwfJ_C_2"/>
    <property type="match status" value="1"/>
</dbReference>
<dbReference type="EC" id="4.6.1.2" evidence="4"/>
<dbReference type="PROSITE" id="PS00452">
    <property type="entry name" value="GUANYLATE_CYCLASE_1"/>
    <property type="match status" value="1"/>
</dbReference>
<dbReference type="PANTHER" id="PTHR45655:SF7">
    <property type="entry name" value="GUANYLATE CYCLASE SOLUBLE SUBUNIT ALPHA-2"/>
    <property type="match status" value="1"/>
</dbReference>
<dbReference type="InterPro" id="IPR006768">
    <property type="entry name" value="Cwf19-like_C_dom-1"/>
</dbReference>
<comment type="subcellular location">
    <subcellularLocation>
        <location evidence="1">Cytoplasm</location>
    </subcellularLocation>
</comment>
<keyword evidence="12 17" id="KW-0456">Lyase</keyword>
<comment type="subunit">
    <text evidence="3">Heterodimer of an alpha and a beta chain.</text>
</comment>
<evidence type="ECO:0000256" key="14">
    <source>
        <dbReference type="ARBA" id="ARBA00053451"/>
    </source>
</evidence>
<dbReference type="InterPro" id="IPR006767">
    <property type="entry name" value="Cwf19-like_C_dom-2"/>
</dbReference>
<comment type="similarity">
    <text evidence="2">Belongs to the CWF19 family.</text>
</comment>
<evidence type="ECO:0000256" key="17">
    <source>
        <dbReference type="RuleBase" id="RU000405"/>
    </source>
</evidence>
<dbReference type="GO" id="GO:0070482">
    <property type="term" value="P:response to oxygen levels"/>
    <property type="evidence" value="ECO:0007669"/>
    <property type="project" value="TreeGrafter"/>
</dbReference>
<evidence type="ECO:0000256" key="18">
    <source>
        <dbReference type="SAM" id="Coils"/>
    </source>
</evidence>
<proteinExistence type="inferred from homology"/>
<feature type="compositionally biased region" description="Basic and acidic residues" evidence="19">
    <location>
        <begin position="234"/>
        <end position="268"/>
    </location>
</feature>
<evidence type="ECO:0000256" key="10">
    <source>
        <dbReference type="ARBA" id="ARBA00023054"/>
    </source>
</evidence>
<dbReference type="EMBL" id="VBQZ03000115">
    <property type="protein sequence ID" value="MXQ94556.1"/>
    <property type="molecule type" value="Genomic_DNA"/>
</dbReference>
<dbReference type="SUPFAM" id="SSF55073">
    <property type="entry name" value="Nucleotide cyclase"/>
    <property type="match status" value="1"/>
</dbReference>
<keyword evidence="13" id="KW-0141">cGMP biosynthesis</keyword>
<dbReference type="Proteomes" id="UP000322234">
    <property type="component" value="Unassembled WGS sequence"/>
</dbReference>
<dbReference type="Pfam" id="PF04677">
    <property type="entry name" value="CwfJ_C_1"/>
    <property type="match status" value="1"/>
</dbReference>
<dbReference type="Gene3D" id="6.10.250.780">
    <property type="match status" value="1"/>
</dbReference>
<keyword evidence="22" id="KW-1185">Reference proteome</keyword>
<feature type="compositionally biased region" description="Polar residues" evidence="19">
    <location>
        <begin position="270"/>
        <end position="287"/>
    </location>
</feature>
<dbReference type="InterPro" id="IPR011644">
    <property type="entry name" value="Heme_NO-bd"/>
</dbReference>
<evidence type="ECO:0000256" key="19">
    <source>
        <dbReference type="SAM" id="MobiDB-lite"/>
    </source>
</evidence>
<keyword evidence="7" id="KW-0597">Phosphoprotein</keyword>
<feature type="region of interest" description="Disordered" evidence="19">
    <location>
        <begin position="234"/>
        <end position="359"/>
    </location>
</feature>
<feature type="compositionally biased region" description="Basic and acidic residues" evidence="19">
    <location>
        <begin position="408"/>
        <end position="423"/>
    </location>
</feature>
<dbReference type="InterPro" id="IPR001054">
    <property type="entry name" value="A/G_cyclase"/>
</dbReference>
<keyword evidence="6" id="KW-1017">Isopeptide bond</keyword>
<dbReference type="FunFam" id="3.30.428.10:FF:000008">
    <property type="entry name" value="CWF19-like 2, cell cycle control"/>
    <property type="match status" value="1"/>
</dbReference>
<dbReference type="GO" id="GO:0005525">
    <property type="term" value="F:GTP binding"/>
    <property type="evidence" value="ECO:0007669"/>
    <property type="project" value="UniProtKB-KW"/>
</dbReference>
<dbReference type="Gene3D" id="3.90.1520.10">
    <property type="entry name" value="H-NOX domain"/>
    <property type="match status" value="1"/>
</dbReference>
<dbReference type="FunFam" id="3.30.450.260:FF:000002">
    <property type="entry name" value="guanylate cyclase soluble subunit alpha-2"/>
    <property type="match status" value="1"/>
</dbReference>
<dbReference type="GO" id="GO:0020037">
    <property type="term" value="F:heme binding"/>
    <property type="evidence" value="ECO:0007669"/>
    <property type="project" value="InterPro"/>
</dbReference>
<dbReference type="GO" id="GO:0008074">
    <property type="term" value="C:guanylate cyclase complex, soluble"/>
    <property type="evidence" value="ECO:0007669"/>
    <property type="project" value="TreeGrafter"/>
</dbReference>
<dbReference type="Gene3D" id="3.30.70.1230">
    <property type="entry name" value="Nucleotide cyclase"/>
    <property type="match status" value="1"/>
</dbReference>
<dbReference type="Pfam" id="PF00211">
    <property type="entry name" value="Guanylate_cyc"/>
    <property type="match status" value="1"/>
</dbReference>
<evidence type="ECO:0000313" key="22">
    <source>
        <dbReference type="Proteomes" id="UP000322234"/>
    </source>
</evidence>
<dbReference type="InterPro" id="IPR011645">
    <property type="entry name" value="HNOB_dom_associated"/>
</dbReference>
<gene>
    <name evidence="21" type="ORF">E5288_WYG003472</name>
</gene>
<evidence type="ECO:0000256" key="2">
    <source>
        <dbReference type="ARBA" id="ARBA00006795"/>
    </source>
</evidence>
<comment type="caution">
    <text evidence="21">The sequence shown here is derived from an EMBL/GenBank/DDBJ whole genome shotgun (WGS) entry which is preliminary data.</text>
</comment>